<evidence type="ECO:0000313" key="4">
    <source>
        <dbReference type="Proteomes" id="UP000504607"/>
    </source>
</evidence>
<protein>
    <submittedName>
        <fullName evidence="5 6">Disease resistance protein RGA3</fullName>
    </submittedName>
</protein>
<dbReference type="Proteomes" id="UP000504607">
    <property type="component" value="Unplaced"/>
</dbReference>
<dbReference type="InterPro" id="IPR056789">
    <property type="entry name" value="LRR_R13L1-DRL21"/>
</dbReference>
<evidence type="ECO:0000313" key="5">
    <source>
        <dbReference type="RefSeq" id="XP_010911425.2"/>
    </source>
</evidence>
<dbReference type="Pfam" id="PF25019">
    <property type="entry name" value="LRR_R13L1-DRL21"/>
    <property type="match status" value="1"/>
</dbReference>
<dbReference type="RefSeq" id="XP_010911425.2">
    <property type="nucleotide sequence ID" value="XM_010913123.3"/>
</dbReference>
<dbReference type="SUPFAM" id="SSF52047">
    <property type="entry name" value="RNI-like"/>
    <property type="match status" value="1"/>
</dbReference>
<accession>A0A6J0PFJ6</accession>
<organism evidence="4 6">
    <name type="scientific">Elaeis guineensis var. tenera</name>
    <name type="common">Oil palm</name>
    <dbReference type="NCBI Taxonomy" id="51953"/>
    <lineage>
        <taxon>Eukaryota</taxon>
        <taxon>Viridiplantae</taxon>
        <taxon>Streptophyta</taxon>
        <taxon>Embryophyta</taxon>
        <taxon>Tracheophyta</taxon>
        <taxon>Spermatophyta</taxon>
        <taxon>Magnoliopsida</taxon>
        <taxon>Liliopsida</taxon>
        <taxon>Arecaceae</taxon>
        <taxon>Arecoideae</taxon>
        <taxon>Cocoseae</taxon>
        <taxon>Elaeidinae</taxon>
        <taxon>Elaeis</taxon>
    </lineage>
</organism>
<dbReference type="OrthoDB" id="778770at2759"/>
<keyword evidence="2" id="KW-0677">Repeat</keyword>
<dbReference type="PANTHER" id="PTHR47186:SF25">
    <property type="entry name" value="DISEASE RESISTANCE RPP13-LIKE PROTEIN 1"/>
    <property type="match status" value="1"/>
</dbReference>
<dbReference type="RefSeq" id="XP_019703382.2">
    <property type="nucleotide sequence ID" value="XM_019847823.2"/>
</dbReference>
<proteinExistence type="predicted"/>
<feature type="domain" description="R13L1/DRL21-like LRR repeat region" evidence="3">
    <location>
        <begin position="161"/>
        <end position="283"/>
    </location>
</feature>
<dbReference type="InterPro" id="IPR001611">
    <property type="entry name" value="Leu-rich_rpt"/>
</dbReference>
<evidence type="ECO:0000256" key="2">
    <source>
        <dbReference type="ARBA" id="ARBA00022737"/>
    </source>
</evidence>
<dbReference type="InterPro" id="IPR003591">
    <property type="entry name" value="Leu-rich_rpt_typical-subtyp"/>
</dbReference>
<evidence type="ECO:0000313" key="6">
    <source>
        <dbReference type="RefSeq" id="XP_019703382.2"/>
    </source>
</evidence>
<sequence>MFEDIYKCRGLYTLLLAGGFRTHEMRIPNKLAKRLKRLRTLDLSNSDLTMLPESIGTLKHLRCLQLQNTKITRLPESVGCLYNLQTLGLRNCDIVKLPCNMKNLRKLRHLDLRLDDDSVLGTQGAKSRVHNLRSMPPEIGLLTDLQTLSRFVMGTMYKSGISELKDLNHLHGELLISNLHLVLDAAEAKEANLAGKRYIHRLELRWSYSRGARDVKVLDSLQPHTNLRELMIVGYGGASFPDWICHSSFSNLVILSLSDCGKCDKLPPLGQLPVLKELYVKRMDSVKRVDCSFCGHDRRKFPSLQKLHFESMHCLQVWCGADDCLLSSLRELVFKNCADLRQLTHNLPSLTKLEIEGSPKLVGLRSFPSLQFLEVKASGEWVFDSWSSVAPLSSLTLSGLPTISLPSELQLGHASIRCLEISHCDQLVSLPDNWLPPGLTYFAIKHCPQLSALPRGLQDLRKLEDLEIQNCRQLEYLPDGLKNLTSLTRFEISDCPQLLCLPNDGLPTKLRFLSIDNCPELR</sequence>
<name>A0A6J0PFJ6_ELAGV</name>
<dbReference type="AlphaFoldDB" id="A0A6J0PFJ6"/>
<dbReference type="PANTHER" id="PTHR47186">
    <property type="entry name" value="LEUCINE-RICH REPEAT-CONTAINING PROTEIN 57"/>
    <property type="match status" value="1"/>
</dbReference>
<reference evidence="5 6" key="1">
    <citation type="submission" date="2025-04" db="UniProtKB">
        <authorList>
            <consortium name="RefSeq"/>
        </authorList>
    </citation>
    <scope>IDENTIFICATION</scope>
</reference>
<keyword evidence="1" id="KW-0433">Leucine-rich repeat</keyword>
<dbReference type="KEGG" id="egu:105037461"/>
<keyword evidence="4" id="KW-1185">Reference proteome</keyword>
<dbReference type="InterPro" id="IPR032675">
    <property type="entry name" value="LRR_dom_sf"/>
</dbReference>
<dbReference type="SUPFAM" id="SSF52058">
    <property type="entry name" value="L domain-like"/>
    <property type="match status" value="1"/>
</dbReference>
<gene>
    <name evidence="5 6" type="primary">LOC105037461</name>
</gene>
<dbReference type="Pfam" id="PF13855">
    <property type="entry name" value="LRR_8"/>
    <property type="match status" value="1"/>
</dbReference>
<dbReference type="Gene3D" id="3.80.10.10">
    <property type="entry name" value="Ribonuclease Inhibitor"/>
    <property type="match status" value="2"/>
</dbReference>
<evidence type="ECO:0000256" key="1">
    <source>
        <dbReference type="ARBA" id="ARBA00022614"/>
    </source>
</evidence>
<dbReference type="SMART" id="SM00369">
    <property type="entry name" value="LRR_TYP"/>
    <property type="match status" value="2"/>
</dbReference>
<evidence type="ECO:0000259" key="3">
    <source>
        <dbReference type="Pfam" id="PF25019"/>
    </source>
</evidence>